<dbReference type="Pfam" id="PF00107">
    <property type="entry name" value="ADH_zinc_N"/>
    <property type="match status" value="1"/>
</dbReference>
<evidence type="ECO:0000313" key="3">
    <source>
        <dbReference type="EMBL" id="GHP00009.1"/>
    </source>
</evidence>
<dbReference type="InterPro" id="IPR051603">
    <property type="entry name" value="Zinc-ADH_QOR/CCCR"/>
</dbReference>
<proteinExistence type="predicted"/>
<dbReference type="CDD" id="cd08253">
    <property type="entry name" value="zeta_crystallin"/>
    <property type="match status" value="1"/>
</dbReference>
<evidence type="ECO:0000256" key="1">
    <source>
        <dbReference type="ARBA" id="ARBA00022857"/>
    </source>
</evidence>
<dbReference type="RefSeq" id="WP_220210612.1">
    <property type="nucleotide sequence ID" value="NZ_BNJK01000002.1"/>
</dbReference>
<dbReference type="AlphaFoldDB" id="A0A8J3IT49"/>
<dbReference type="InterPro" id="IPR011032">
    <property type="entry name" value="GroES-like_sf"/>
</dbReference>
<dbReference type="InterPro" id="IPR013154">
    <property type="entry name" value="ADH-like_N"/>
</dbReference>
<comment type="caution">
    <text evidence="3">The sequence shown here is derived from an EMBL/GenBank/DDBJ whole genome shotgun (WGS) entry which is preliminary data.</text>
</comment>
<gene>
    <name evidence="3" type="ORF">KSF_100560</name>
</gene>
<sequence length="329" mass="34841">MYAAWYEQQGPAEEVLHVGEMEMPVPGPGEVLVRVRISGITPSDAKRRRAYRGQPMGFARIIPHSDGSGVIAAVGSEVASSRVGERVWLWNAQFGRPFGTAAEYVVLPAAQAVPLPDHVDFEIGACLGIPALTAHRALFADGPIRGQTILIAGGAGTVGHAAIQLAKWAGATVISTVSSAEKGEVALAAGADVVLNYQREDVAARIGEITRGQGVDRIVEVALGPNMQLDTRTIKPNGVIAAYDSESEAFPPLPFFELMVRNITLHLILVYTMSATAHEQAIAGVSAALEAGALRPLIGARFPLEEIVQAHQTIEHHQHIGNVILDIAG</sequence>
<name>A0A8J3IT49_9CHLR</name>
<keyword evidence="4" id="KW-1185">Reference proteome</keyword>
<evidence type="ECO:0000259" key="2">
    <source>
        <dbReference type="SMART" id="SM00829"/>
    </source>
</evidence>
<feature type="domain" description="Enoyl reductase (ER)" evidence="2">
    <location>
        <begin position="12"/>
        <end position="325"/>
    </location>
</feature>
<dbReference type="InterPro" id="IPR036291">
    <property type="entry name" value="NAD(P)-bd_dom_sf"/>
</dbReference>
<organism evidence="3 4">
    <name type="scientific">Reticulibacter mediterranei</name>
    <dbReference type="NCBI Taxonomy" id="2778369"/>
    <lineage>
        <taxon>Bacteria</taxon>
        <taxon>Bacillati</taxon>
        <taxon>Chloroflexota</taxon>
        <taxon>Ktedonobacteria</taxon>
        <taxon>Ktedonobacterales</taxon>
        <taxon>Reticulibacteraceae</taxon>
        <taxon>Reticulibacter</taxon>
    </lineage>
</organism>
<dbReference type="InterPro" id="IPR020843">
    <property type="entry name" value="ER"/>
</dbReference>
<reference evidence="3" key="1">
    <citation type="submission" date="2020-10" db="EMBL/GenBank/DDBJ databases">
        <title>Taxonomic study of unclassified bacteria belonging to the class Ktedonobacteria.</title>
        <authorList>
            <person name="Yabe S."/>
            <person name="Wang C.M."/>
            <person name="Zheng Y."/>
            <person name="Sakai Y."/>
            <person name="Cavaletti L."/>
            <person name="Monciardini P."/>
            <person name="Donadio S."/>
        </authorList>
    </citation>
    <scope>NUCLEOTIDE SEQUENCE</scope>
    <source>
        <strain evidence="3">ID150040</strain>
    </source>
</reference>
<dbReference type="SUPFAM" id="SSF51735">
    <property type="entry name" value="NAD(P)-binding Rossmann-fold domains"/>
    <property type="match status" value="1"/>
</dbReference>
<dbReference type="SMART" id="SM00829">
    <property type="entry name" value="PKS_ER"/>
    <property type="match status" value="1"/>
</dbReference>
<dbReference type="SUPFAM" id="SSF50129">
    <property type="entry name" value="GroES-like"/>
    <property type="match status" value="1"/>
</dbReference>
<dbReference type="EMBL" id="BNJK01000002">
    <property type="protein sequence ID" value="GHP00009.1"/>
    <property type="molecule type" value="Genomic_DNA"/>
</dbReference>
<dbReference type="InterPro" id="IPR013149">
    <property type="entry name" value="ADH-like_C"/>
</dbReference>
<protein>
    <submittedName>
        <fullName evidence="3">Alcohol dehydrogenase</fullName>
    </submittedName>
</protein>
<dbReference type="Gene3D" id="3.40.50.720">
    <property type="entry name" value="NAD(P)-binding Rossmann-like Domain"/>
    <property type="match status" value="1"/>
</dbReference>
<dbReference type="PANTHER" id="PTHR44154:SF1">
    <property type="entry name" value="QUINONE OXIDOREDUCTASE"/>
    <property type="match status" value="1"/>
</dbReference>
<accession>A0A8J3IT49</accession>
<dbReference type="PANTHER" id="PTHR44154">
    <property type="entry name" value="QUINONE OXIDOREDUCTASE"/>
    <property type="match status" value="1"/>
</dbReference>
<dbReference type="Gene3D" id="3.90.180.10">
    <property type="entry name" value="Medium-chain alcohol dehydrogenases, catalytic domain"/>
    <property type="match status" value="1"/>
</dbReference>
<evidence type="ECO:0000313" key="4">
    <source>
        <dbReference type="Proteomes" id="UP000597444"/>
    </source>
</evidence>
<dbReference type="GO" id="GO:0016491">
    <property type="term" value="F:oxidoreductase activity"/>
    <property type="evidence" value="ECO:0007669"/>
    <property type="project" value="InterPro"/>
</dbReference>
<keyword evidence="1" id="KW-0521">NADP</keyword>
<dbReference type="Pfam" id="PF08240">
    <property type="entry name" value="ADH_N"/>
    <property type="match status" value="1"/>
</dbReference>
<dbReference type="Proteomes" id="UP000597444">
    <property type="component" value="Unassembled WGS sequence"/>
</dbReference>